<gene>
    <name evidence="2" type="ORF">NDK43_14515</name>
</gene>
<dbReference type="InterPro" id="IPR016181">
    <property type="entry name" value="Acyl_CoA_acyltransferase"/>
</dbReference>
<evidence type="ECO:0000313" key="2">
    <source>
        <dbReference type="EMBL" id="MCM2533389.1"/>
    </source>
</evidence>
<comment type="caution">
    <text evidence="2">The sequence shown here is derived from an EMBL/GenBank/DDBJ whole genome shotgun (WGS) entry which is preliminary data.</text>
</comment>
<feature type="domain" description="N-acetyltransferase" evidence="1">
    <location>
        <begin position="11"/>
        <end position="176"/>
    </location>
</feature>
<dbReference type="InterPro" id="IPR000182">
    <property type="entry name" value="GNAT_dom"/>
</dbReference>
<reference evidence="2 3" key="1">
    <citation type="submission" date="2022-06" db="EMBL/GenBank/DDBJ databases">
        <authorList>
            <person name="Jeon C.O."/>
        </authorList>
    </citation>
    <scope>NUCLEOTIDE SEQUENCE [LARGE SCALE GENOMIC DNA]</scope>
    <source>
        <strain evidence="2 3">KCTC 13943</strain>
    </source>
</reference>
<proteinExistence type="predicted"/>
<dbReference type="Proteomes" id="UP001523262">
    <property type="component" value="Unassembled WGS sequence"/>
</dbReference>
<evidence type="ECO:0000259" key="1">
    <source>
        <dbReference type="PROSITE" id="PS51186"/>
    </source>
</evidence>
<keyword evidence="3" id="KW-1185">Reference proteome</keyword>
<sequence length="183" mass="21472">MKFPFLKTNRLKLIEITHQHVESIFEILSLNEVTRYYGTNPFMLQSEATNLIDMFGKNFREKRGIRWGMVLKENQKLIGTLGLNGLQLGNKRAEIGYEIHPLYWRNGLTSEAVKEVLRYSFEELDLHRMGAIVYPENIASLNLLEKIGFAKEGLLRGYMHQNNQFHDTYVLSLLKPEWVKRQK</sequence>
<dbReference type="InterPro" id="IPR051531">
    <property type="entry name" value="N-acetyltransferase"/>
</dbReference>
<evidence type="ECO:0000313" key="3">
    <source>
        <dbReference type="Proteomes" id="UP001523262"/>
    </source>
</evidence>
<dbReference type="PROSITE" id="PS51186">
    <property type="entry name" value="GNAT"/>
    <property type="match status" value="1"/>
</dbReference>
<organism evidence="2 3">
    <name type="scientific">Neobacillus pocheonensis</name>
    <dbReference type="NCBI Taxonomy" id="363869"/>
    <lineage>
        <taxon>Bacteria</taxon>
        <taxon>Bacillati</taxon>
        <taxon>Bacillota</taxon>
        <taxon>Bacilli</taxon>
        <taxon>Bacillales</taxon>
        <taxon>Bacillaceae</taxon>
        <taxon>Neobacillus</taxon>
    </lineage>
</organism>
<protein>
    <submittedName>
        <fullName evidence="2">GNAT family N-acetyltransferase</fullName>
    </submittedName>
</protein>
<dbReference type="SUPFAM" id="SSF55729">
    <property type="entry name" value="Acyl-CoA N-acyltransferases (Nat)"/>
    <property type="match status" value="1"/>
</dbReference>
<dbReference type="EMBL" id="JAMQCR010000001">
    <property type="protein sequence ID" value="MCM2533389.1"/>
    <property type="molecule type" value="Genomic_DNA"/>
</dbReference>
<dbReference type="PANTHER" id="PTHR43792">
    <property type="entry name" value="GNAT FAMILY, PUTATIVE (AFU_ORTHOLOGUE AFUA_3G00765)-RELATED-RELATED"/>
    <property type="match status" value="1"/>
</dbReference>
<dbReference type="Gene3D" id="3.40.630.30">
    <property type="match status" value="1"/>
</dbReference>
<accession>A0ABT0WBI5</accession>
<dbReference type="PANTHER" id="PTHR43792:SF9">
    <property type="entry name" value="RIBOSOMAL-PROTEIN-ALANINE ACETYLTRANSFERASE"/>
    <property type="match status" value="1"/>
</dbReference>
<name>A0ABT0WBI5_9BACI</name>
<dbReference type="Pfam" id="PF13302">
    <property type="entry name" value="Acetyltransf_3"/>
    <property type="match status" value="1"/>
</dbReference>